<organism evidence="2 3">
    <name type="scientific">Colocasia esculenta</name>
    <name type="common">Wild taro</name>
    <name type="synonym">Arum esculentum</name>
    <dbReference type="NCBI Taxonomy" id="4460"/>
    <lineage>
        <taxon>Eukaryota</taxon>
        <taxon>Viridiplantae</taxon>
        <taxon>Streptophyta</taxon>
        <taxon>Embryophyta</taxon>
        <taxon>Tracheophyta</taxon>
        <taxon>Spermatophyta</taxon>
        <taxon>Magnoliopsida</taxon>
        <taxon>Liliopsida</taxon>
        <taxon>Araceae</taxon>
        <taxon>Aroideae</taxon>
        <taxon>Colocasieae</taxon>
        <taxon>Colocasia</taxon>
    </lineage>
</organism>
<name>A0A843VBE6_COLES</name>
<feature type="compositionally biased region" description="Basic and acidic residues" evidence="1">
    <location>
        <begin position="81"/>
        <end position="99"/>
    </location>
</feature>
<accession>A0A843VBE6</accession>
<evidence type="ECO:0000313" key="2">
    <source>
        <dbReference type="EMBL" id="MQL89883.1"/>
    </source>
</evidence>
<protein>
    <submittedName>
        <fullName evidence="2">Uncharacterized protein</fullName>
    </submittedName>
</protein>
<proteinExistence type="predicted"/>
<evidence type="ECO:0000256" key="1">
    <source>
        <dbReference type="SAM" id="MobiDB-lite"/>
    </source>
</evidence>
<keyword evidence="3" id="KW-1185">Reference proteome</keyword>
<feature type="region of interest" description="Disordered" evidence="1">
    <location>
        <begin position="1"/>
        <end position="42"/>
    </location>
</feature>
<sequence>MGQCFENPPPDEEPSSAHNQKPVMEPAAQRPSPYRAEFQELPPEIIEQAIDSTFQHQQDEAGWTMVASRIHLPLAFPKRGGSHDGPGRENTSRTTEQAKKLSPLKVA</sequence>
<feature type="region of interest" description="Disordered" evidence="1">
    <location>
        <begin position="75"/>
        <end position="107"/>
    </location>
</feature>
<gene>
    <name evidence="2" type="ORF">Taro_022467</name>
</gene>
<reference evidence="2" key="1">
    <citation type="submission" date="2017-07" db="EMBL/GenBank/DDBJ databases">
        <title>Taro Niue Genome Assembly and Annotation.</title>
        <authorList>
            <person name="Atibalentja N."/>
            <person name="Keating K."/>
            <person name="Fields C.J."/>
        </authorList>
    </citation>
    <scope>NUCLEOTIDE SEQUENCE</scope>
    <source>
        <strain evidence="2">Niue_2</strain>
        <tissue evidence="2">Leaf</tissue>
    </source>
</reference>
<dbReference type="Proteomes" id="UP000652761">
    <property type="component" value="Unassembled WGS sequence"/>
</dbReference>
<dbReference type="EMBL" id="NMUH01001187">
    <property type="protein sequence ID" value="MQL89883.1"/>
    <property type="molecule type" value="Genomic_DNA"/>
</dbReference>
<dbReference type="AlphaFoldDB" id="A0A843VBE6"/>
<comment type="caution">
    <text evidence="2">The sequence shown here is derived from an EMBL/GenBank/DDBJ whole genome shotgun (WGS) entry which is preliminary data.</text>
</comment>
<evidence type="ECO:0000313" key="3">
    <source>
        <dbReference type="Proteomes" id="UP000652761"/>
    </source>
</evidence>